<dbReference type="SUPFAM" id="SSF53756">
    <property type="entry name" value="UDP-Glycosyltransferase/glycogen phosphorylase"/>
    <property type="match status" value="1"/>
</dbReference>
<dbReference type="Proteomes" id="UP001239462">
    <property type="component" value="Unassembled WGS sequence"/>
</dbReference>
<comment type="caution">
    <text evidence="1">The sequence shown here is derived from an EMBL/GenBank/DDBJ whole genome shotgun (WGS) entry which is preliminary data.</text>
</comment>
<proteinExistence type="predicted"/>
<evidence type="ECO:0000313" key="1">
    <source>
        <dbReference type="EMBL" id="MDM4019309.1"/>
    </source>
</evidence>
<dbReference type="EMBL" id="JASZZN010000036">
    <property type="protein sequence ID" value="MDM4019309.1"/>
    <property type="molecule type" value="Genomic_DNA"/>
</dbReference>
<dbReference type="RefSeq" id="WP_289167407.1">
    <property type="nucleotide sequence ID" value="NZ_JASZZN010000036.1"/>
</dbReference>
<protein>
    <submittedName>
        <fullName evidence="1">Uncharacterized protein</fullName>
    </submittedName>
</protein>
<reference evidence="1 2" key="1">
    <citation type="submission" date="2023-06" db="EMBL/GenBank/DDBJ databases">
        <title>Roseiconus lacunae JC819 isolated from Gulf of Mannar region, Tamil Nadu.</title>
        <authorList>
            <person name="Pk S."/>
            <person name="Ch S."/>
            <person name="Ch V.R."/>
        </authorList>
    </citation>
    <scope>NUCLEOTIDE SEQUENCE [LARGE SCALE GENOMIC DNA]</scope>
    <source>
        <strain evidence="1 2">JC819</strain>
    </source>
</reference>
<dbReference type="Gene3D" id="3.40.50.2000">
    <property type="entry name" value="Glycogen Phosphorylase B"/>
    <property type="match status" value="2"/>
</dbReference>
<accession>A0ABT7PSQ1</accession>
<evidence type="ECO:0000313" key="2">
    <source>
        <dbReference type="Proteomes" id="UP001239462"/>
    </source>
</evidence>
<keyword evidence="2" id="KW-1185">Reference proteome</keyword>
<name>A0ABT7PSQ1_9BACT</name>
<sequence length="332" mass="36865">MILQNVGFRKDAGRKLLNAWKSILDDHEPDLIIADHAPGAVFAGLDVIPHLCAIGNGFFVPPPVFPLPNFYGMRPDCIPTFEFISKIENEVTTTINGWRETACVPTFPTIGSVFDRLDAQFLTTFAELDHYSVQRDQAFSGALQYDPPDRNEYKWPSGVGPRVFAYLKKSRGLGHLFNQIRDLGIPTIVVMDSMDVGRLNRLATANLSFYDRPLPIERLSRECNFAVLNAGHGATCAFLRAGKPILQLPHNSEQSSTAVRTIEMNAGLVAHPDDGEQITRSFLTMLSNHDSFPGASEFAERYRTYDPRAGAALIAGQIDQLVSRSSSRRLKK</sequence>
<organism evidence="1 2">
    <name type="scientific">Roseiconus lacunae</name>
    <dbReference type="NCBI Taxonomy" id="2605694"/>
    <lineage>
        <taxon>Bacteria</taxon>
        <taxon>Pseudomonadati</taxon>
        <taxon>Planctomycetota</taxon>
        <taxon>Planctomycetia</taxon>
        <taxon>Pirellulales</taxon>
        <taxon>Pirellulaceae</taxon>
        <taxon>Roseiconus</taxon>
    </lineage>
</organism>
<gene>
    <name evidence="1" type="ORF">QTN89_27895</name>
</gene>